<dbReference type="Proteomes" id="UP000228535">
    <property type="component" value="Unassembled WGS sequence"/>
</dbReference>
<evidence type="ECO:0000313" key="1">
    <source>
        <dbReference type="EMBL" id="PJJ61273.1"/>
    </source>
</evidence>
<name>A0A2M9BTK3_9BACT</name>
<comment type="caution">
    <text evidence="1">The sequence shown here is derived from an EMBL/GenBank/DDBJ whole genome shotgun (WGS) entry which is preliminary data.</text>
</comment>
<organism evidence="1 2">
    <name type="scientific">Hymenobacter chitinivorans DSM 11115</name>
    <dbReference type="NCBI Taxonomy" id="1121954"/>
    <lineage>
        <taxon>Bacteria</taxon>
        <taxon>Pseudomonadati</taxon>
        <taxon>Bacteroidota</taxon>
        <taxon>Cytophagia</taxon>
        <taxon>Cytophagales</taxon>
        <taxon>Hymenobacteraceae</taxon>
        <taxon>Hymenobacter</taxon>
    </lineage>
</organism>
<dbReference type="EMBL" id="PGFA01000001">
    <property type="protein sequence ID" value="PJJ61273.1"/>
    <property type="molecule type" value="Genomic_DNA"/>
</dbReference>
<evidence type="ECO:0000313" key="2">
    <source>
        <dbReference type="Proteomes" id="UP000228535"/>
    </source>
</evidence>
<protein>
    <submittedName>
        <fullName evidence="1">Uncharacterized protein</fullName>
    </submittedName>
</protein>
<gene>
    <name evidence="1" type="ORF">CLV45_2711</name>
</gene>
<dbReference type="AlphaFoldDB" id="A0A2M9BTK3"/>
<accession>A0A2M9BTK3</accession>
<sequence>MRTEGMLMQTETLPIERVGVVSNITVLVEPDKELQELGWQHETTVTQHLLPTQFFMGRKWVVTHDSPTTGQPVEWNWQVELFRDTRYLQRLCLSTRGFANRALIDSLAAVFQHVEPAKPLYATVPVPPSYQVVQPAVKPAAPLKAFGGIPNLHYYTAGGEQFLALYAQRYAINERGIEDASFVNLYEIVQVHLDENRFLRLVRQALEAAYHNPLY</sequence>
<keyword evidence="2" id="KW-1185">Reference proteome</keyword>
<proteinExistence type="predicted"/>
<reference evidence="1 2" key="1">
    <citation type="submission" date="2017-11" db="EMBL/GenBank/DDBJ databases">
        <title>Genomic Encyclopedia of Archaeal and Bacterial Type Strains, Phase II (KMG-II): From Individual Species to Whole Genera.</title>
        <authorList>
            <person name="Goeker M."/>
        </authorList>
    </citation>
    <scope>NUCLEOTIDE SEQUENCE [LARGE SCALE GENOMIC DNA]</scope>
    <source>
        <strain evidence="1 2">DSM 11115</strain>
    </source>
</reference>